<dbReference type="PANTHER" id="PTHR32133:SF343">
    <property type="entry name" value="F-BOX DOMAIN-CONTAINING PROTEIN"/>
    <property type="match status" value="1"/>
</dbReference>
<protein>
    <submittedName>
        <fullName evidence="2 3">Uncharacterized protein</fullName>
    </submittedName>
</protein>
<evidence type="ECO:0000256" key="1">
    <source>
        <dbReference type="SAM" id="MobiDB-lite"/>
    </source>
</evidence>
<dbReference type="SUPFAM" id="SSF81383">
    <property type="entry name" value="F-box domain"/>
    <property type="match status" value="1"/>
</dbReference>
<dbReference type="EnsemblPlants" id="KQK23440">
    <property type="protein sequence ID" value="KQK23440"/>
    <property type="gene ID" value="BRADI_1g73757v3"/>
</dbReference>
<gene>
    <name evidence="2" type="ORF">BRADI_1g73757v3</name>
</gene>
<name>A0A0Q3HKQ2_BRADI</name>
<dbReference type="InterPro" id="IPR036047">
    <property type="entry name" value="F-box-like_dom_sf"/>
</dbReference>
<dbReference type="EMBL" id="CM000880">
    <property type="protein sequence ID" value="KQK23440.1"/>
    <property type="molecule type" value="Genomic_DNA"/>
</dbReference>
<dbReference type="PANTHER" id="PTHR32133">
    <property type="entry name" value="OS07G0120400 PROTEIN"/>
    <property type="match status" value="1"/>
</dbReference>
<dbReference type="Gramene" id="KQK23440">
    <property type="protein sequence ID" value="KQK23440"/>
    <property type="gene ID" value="BRADI_1g73757v3"/>
</dbReference>
<reference evidence="2" key="2">
    <citation type="submission" date="2017-06" db="EMBL/GenBank/DDBJ databases">
        <title>WGS assembly of Brachypodium distachyon.</title>
        <authorList>
            <consortium name="The International Brachypodium Initiative"/>
            <person name="Lucas S."/>
            <person name="Harmon-Smith M."/>
            <person name="Lail K."/>
            <person name="Tice H."/>
            <person name="Grimwood J."/>
            <person name="Bruce D."/>
            <person name="Barry K."/>
            <person name="Shu S."/>
            <person name="Lindquist E."/>
            <person name="Wang M."/>
            <person name="Pitluck S."/>
            <person name="Vogel J.P."/>
            <person name="Garvin D.F."/>
            <person name="Mockler T.C."/>
            <person name="Schmutz J."/>
            <person name="Rokhsar D."/>
            <person name="Bevan M.W."/>
        </authorList>
    </citation>
    <scope>NUCLEOTIDE SEQUENCE</scope>
    <source>
        <strain evidence="2">Bd21</strain>
    </source>
</reference>
<evidence type="ECO:0000313" key="2">
    <source>
        <dbReference type="EMBL" id="KQK23440.1"/>
    </source>
</evidence>
<feature type="region of interest" description="Disordered" evidence="1">
    <location>
        <begin position="1"/>
        <end position="34"/>
    </location>
</feature>
<reference evidence="3" key="3">
    <citation type="submission" date="2018-08" db="UniProtKB">
        <authorList>
            <consortium name="EnsemblPlants"/>
        </authorList>
    </citation>
    <scope>IDENTIFICATION</scope>
    <source>
        <strain evidence="3">cv. Bd21</strain>
    </source>
</reference>
<feature type="compositionally biased region" description="Polar residues" evidence="1">
    <location>
        <begin position="1"/>
        <end position="14"/>
    </location>
</feature>
<keyword evidence="4" id="KW-1185">Reference proteome</keyword>
<proteinExistence type="predicted"/>
<reference evidence="2 3" key="1">
    <citation type="journal article" date="2010" name="Nature">
        <title>Genome sequencing and analysis of the model grass Brachypodium distachyon.</title>
        <authorList>
            <consortium name="International Brachypodium Initiative"/>
        </authorList>
    </citation>
    <scope>NUCLEOTIDE SEQUENCE [LARGE SCALE GENOMIC DNA]</scope>
    <source>
        <strain evidence="2 3">Bd21</strain>
    </source>
</reference>
<dbReference type="InParanoid" id="A0A0Q3HKQ2"/>
<sequence length="401" mass="44999">MSISTRQKPQSGPATQRGLDPFAMSLPPSPQRCRRSPTALIDDAMSEIFLRIPPDDPKSLVRAAAVCTGWQAILSKVVFTREYRAFHGAPPMLGFLHNEIREMSFGRGRNKQEEAFLVSCFVSTASFRLHAGHERRHWEALDSRHGLALFHTPQREEDFVICDLVTYDRWRIDANLQFPSAIWEDHDDDDDEHITWSAAVLCAKEQCRHIYCHGGPFLVAVVGADEQKGITFASVYSSVTHKWSDMISIDKPHAIDMMGHSAVVGNKVYFPCQETDSVVEYDMAEQELSVIDTPFEEEQIDLVGVEDGMLLFAAVQNTRLHLLSMEAGPDEPEEWARRRVVNLKPLLPTPALLSVVSVVGFAQGLGLIFLNTEAGLFTVELYSGRTKKVDKDTSFRKVIPT</sequence>
<dbReference type="OrthoDB" id="584956at2759"/>
<dbReference type="AlphaFoldDB" id="A0A0Q3HKQ2"/>
<evidence type="ECO:0000313" key="3">
    <source>
        <dbReference type="EnsemblPlants" id="KQK23440"/>
    </source>
</evidence>
<evidence type="ECO:0000313" key="4">
    <source>
        <dbReference type="Proteomes" id="UP000008810"/>
    </source>
</evidence>
<organism evidence="2">
    <name type="scientific">Brachypodium distachyon</name>
    <name type="common">Purple false brome</name>
    <name type="synonym">Trachynia distachya</name>
    <dbReference type="NCBI Taxonomy" id="15368"/>
    <lineage>
        <taxon>Eukaryota</taxon>
        <taxon>Viridiplantae</taxon>
        <taxon>Streptophyta</taxon>
        <taxon>Embryophyta</taxon>
        <taxon>Tracheophyta</taxon>
        <taxon>Spermatophyta</taxon>
        <taxon>Magnoliopsida</taxon>
        <taxon>Liliopsida</taxon>
        <taxon>Poales</taxon>
        <taxon>Poaceae</taxon>
        <taxon>BOP clade</taxon>
        <taxon>Pooideae</taxon>
        <taxon>Stipodae</taxon>
        <taxon>Brachypodieae</taxon>
        <taxon>Brachypodium</taxon>
    </lineage>
</organism>
<accession>A0A0Q3HKQ2</accession>
<dbReference type="Proteomes" id="UP000008810">
    <property type="component" value="Chromosome 1"/>
</dbReference>